<proteinExistence type="predicted"/>
<keyword evidence="3" id="KW-1185">Reference proteome</keyword>
<evidence type="ECO:0000313" key="2">
    <source>
        <dbReference type="EMBL" id="KAE9382364.1"/>
    </source>
</evidence>
<dbReference type="Pfam" id="PF14641">
    <property type="entry name" value="HTH_44"/>
    <property type="match status" value="1"/>
</dbReference>
<dbReference type="EMBL" id="ML771678">
    <property type="protein sequence ID" value="KAE9382364.1"/>
    <property type="molecule type" value="Genomic_DNA"/>
</dbReference>
<dbReference type="InterPro" id="IPR028088">
    <property type="entry name" value="Spt6_HTH_DNA-bd_dom"/>
</dbReference>
<protein>
    <recommendedName>
        <fullName evidence="1">Helix-turn-helix DNA-binding domain-containing protein</fullName>
    </recommendedName>
</protein>
<reference evidence="2" key="1">
    <citation type="journal article" date="2019" name="Environ. Microbiol.">
        <title>Fungal ecological strategies reflected in gene transcription - a case study of two litter decomposers.</title>
        <authorList>
            <person name="Barbi F."/>
            <person name="Kohler A."/>
            <person name="Barry K."/>
            <person name="Baskaran P."/>
            <person name="Daum C."/>
            <person name="Fauchery L."/>
            <person name="Ihrmark K."/>
            <person name="Kuo A."/>
            <person name="LaButti K."/>
            <person name="Lipzen A."/>
            <person name="Morin E."/>
            <person name="Grigoriev I.V."/>
            <person name="Henrissat B."/>
            <person name="Lindahl B."/>
            <person name="Martin F."/>
        </authorList>
    </citation>
    <scope>NUCLEOTIDE SEQUENCE</scope>
    <source>
        <strain evidence="2">JB14</strain>
    </source>
</reference>
<name>A0A6A4GA81_9AGAR</name>
<dbReference type="AlphaFoldDB" id="A0A6A4GA81"/>
<evidence type="ECO:0000313" key="3">
    <source>
        <dbReference type="Proteomes" id="UP000799118"/>
    </source>
</evidence>
<dbReference type="Proteomes" id="UP000799118">
    <property type="component" value="Unassembled WGS sequence"/>
</dbReference>
<dbReference type="InterPro" id="IPR023319">
    <property type="entry name" value="Tex-like_HTH_dom_sf"/>
</dbReference>
<dbReference type="GO" id="GO:0003677">
    <property type="term" value="F:DNA binding"/>
    <property type="evidence" value="ECO:0007669"/>
    <property type="project" value="InterPro"/>
</dbReference>
<accession>A0A6A4GA81</accession>
<dbReference type="Gene3D" id="1.10.10.650">
    <property type="entry name" value="RuvA domain 2-like"/>
    <property type="match status" value="1"/>
</dbReference>
<feature type="domain" description="Helix-turn-helix DNA-binding" evidence="1">
    <location>
        <begin position="7"/>
        <end position="55"/>
    </location>
</feature>
<dbReference type="OrthoDB" id="3033961at2759"/>
<feature type="non-terminal residue" evidence="2">
    <location>
        <position position="140"/>
    </location>
</feature>
<sequence length="140" mass="16634">MSMRFPIWTHRRDYISHFDINDTRSPQQELLSLPDLWCIYALAQKYRSLLERRNSDCLLQSSSVDDSYYTDEVFPAIDSVEMVADTTEWLLLKYKEKKQNDTMFRFHDDDEIEGEKKHKMPSRISAYELAKKSVVSRLAD</sequence>
<organism evidence="2 3">
    <name type="scientific">Gymnopus androsaceus JB14</name>
    <dbReference type="NCBI Taxonomy" id="1447944"/>
    <lineage>
        <taxon>Eukaryota</taxon>
        <taxon>Fungi</taxon>
        <taxon>Dikarya</taxon>
        <taxon>Basidiomycota</taxon>
        <taxon>Agaricomycotina</taxon>
        <taxon>Agaricomycetes</taxon>
        <taxon>Agaricomycetidae</taxon>
        <taxon>Agaricales</taxon>
        <taxon>Marasmiineae</taxon>
        <taxon>Omphalotaceae</taxon>
        <taxon>Gymnopus</taxon>
    </lineage>
</organism>
<evidence type="ECO:0000259" key="1">
    <source>
        <dbReference type="Pfam" id="PF14641"/>
    </source>
</evidence>
<gene>
    <name evidence="2" type="ORF">BT96DRAFT_1010778</name>
</gene>